<proteinExistence type="predicted"/>
<name>L1MF87_9CORY</name>
<dbReference type="Proteomes" id="UP000010445">
    <property type="component" value="Unassembled WGS sequence"/>
</dbReference>
<dbReference type="STRING" id="1035195.HMPREF9997_01603"/>
<sequence length="211" mass="21630">MSVLKKAMIVGVCVTPLVLGACGSNKEENKAEGSTSSASSVSAVAKQATSSSDASTSAATSSAAPTSEAPAPASEPAVPPEVNLDNPIQAQQLAPIEGQPASAGDKDAITNVVRSMVPTGTLRQFMATTVNNTCARLIEEGGGAPDLNEVPDLPLESIPDYQKAKPTVDSVEDVRVNGESASASVTHTSNGKTETGVMRFQRENGAWKMCK</sequence>
<dbReference type="AlphaFoldDB" id="L1MF87"/>
<accession>L1MF87</accession>
<keyword evidence="3" id="KW-1185">Reference proteome</keyword>
<gene>
    <name evidence="2" type="ORF">HMPREF9997_01603</name>
</gene>
<dbReference type="EMBL" id="AMEM01000019">
    <property type="protein sequence ID" value="EKX89908.1"/>
    <property type="molecule type" value="Genomic_DNA"/>
</dbReference>
<feature type="region of interest" description="Disordered" evidence="1">
    <location>
        <begin position="24"/>
        <end position="83"/>
    </location>
</feature>
<dbReference type="PATRIC" id="fig|1035195.3.peg.1445"/>
<dbReference type="PROSITE" id="PS51257">
    <property type="entry name" value="PROKAR_LIPOPROTEIN"/>
    <property type="match status" value="1"/>
</dbReference>
<comment type="caution">
    <text evidence="2">The sequence shown here is derived from an EMBL/GenBank/DDBJ whole genome shotgun (WGS) entry which is preliminary data.</text>
</comment>
<dbReference type="eggNOG" id="ENOG5031IYV">
    <property type="taxonomic scope" value="Bacteria"/>
</dbReference>
<protein>
    <submittedName>
        <fullName evidence="2">Uncharacterized protein</fullName>
    </submittedName>
</protein>
<evidence type="ECO:0000313" key="2">
    <source>
        <dbReference type="EMBL" id="EKX89908.1"/>
    </source>
</evidence>
<reference evidence="2 3" key="1">
    <citation type="submission" date="2012-05" db="EMBL/GenBank/DDBJ databases">
        <authorList>
            <person name="Weinstock G."/>
            <person name="Sodergren E."/>
            <person name="Lobos E.A."/>
            <person name="Fulton L."/>
            <person name="Fulton R."/>
            <person name="Courtney L."/>
            <person name="Fronick C."/>
            <person name="O'Laughlin M."/>
            <person name="Godfrey J."/>
            <person name="Wilson R.M."/>
            <person name="Miner T."/>
            <person name="Farmer C."/>
            <person name="Delehaunty K."/>
            <person name="Cordes M."/>
            <person name="Minx P."/>
            <person name="Tomlinson C."/>
            <person name="Chen J."/>
            <person name="Wollam A."/>
            <person name="Pepin K.H."/>
            <person name="Bhonagiri V."/>
            <person name="Zhang X."/>
            <person name="Suruliraj S."/>
            <person name="Warren W."/>
            <person name="Mitreva M."/>
            <person name="Mardis E.R."/>
            <person name="Wilson R.K."/>
        </authorList>
    </citation>
    <scope>NUCLEOTIDE SEQUENCE [LARGE SCALE GENOMIC DNA]</scope>
    <source>
        <strain evidence="2 3">F0235</strain>
    </source>
</reference>
<dbReference type="HOGENOM" id="CLU_100910_0_0_11"/>
<organism evidence="2 3">
    <name type="scientific">Corynebacterium durum F0235</name>
    <dbReference type="NCBI Taxonomy" id="1035195"/>
    <lineage>
        <taxon>Bacteria</taxon>
        <taxon>Bacillati</taxon>
        <taxon>Actinomycetota</taxon>
        <taxon>Actinomycetes</taxon>
        <taxon>Mycobacteriales</taxon>
        <taxon>Corynebacteriaceae</taxon>
        <taxon>Corynebacterium</taxon>
    </lineage>
</organism>
<feature type="compositionally biased region" description="Low complexity" evidence="1">
    <location>
        <begin position="34"/>
        <end position="76"/>
    </location>
</feature>
<evidence type="ECO:0000256" key="1">
    <source>
        <dbReference type="SAM" id="MobiDB-lite"/>
    </source>
</evidence>
<evidence type="ECO:0000313" key="3">
    <source>
        <dbReference type="Proteomes" id="UP000010445"/>
    </source>
</evidence>